<comment type="caution">
    <text evidence="1">The sequence shown here is derived from an EMBL/GenBank/DDBJ whole genome shotgun (WGS) entry which is preliminary data.</text>
</comment>
<dbReference type="Proteomes" id="UP000193411">
    <property type="component" value="Unassembled WGS sequence"/>
</dbReference>
<proteinExistence type="predicted"/>
<feature type="non-terminal residue" evidence="1">
    <location>
        <position position="145"/>
    </location>
</feature>
<dbReference type="EMBL" id="MCFL01000048">
    <property type="protein sequence ID" value="ORZ32311.1"/>
    <property type="molecule type" value="Genomic_DNA"/>
</dbReference>
<reference evidence="1 2" key="1">
    <citation type="submission" date="2016-07" db="EMBL/GenBank/DDBJ databases">
        <title>Pervasive Adenine N6-methylation of Active Genes in Fungi.</title>
        <authorList>
            <consortium name="DOE Joint Genome Institute"/>
            <person name="Mondo S.J."/>
            <person name="Dannebaum R.O."/>
            <person name="Kuo R.C."/>
            <person name="Labutti K."/>
            <person name="Haridas S."/>
            <person name="Kuo A."/>
            <person name="Salamov A."/>
            <person name="Ahrendt S.R."/>
            <person name="Lipzen A."/>
            <person name="Sullivan W."/>
            <person name="Andreopoulos W.B."/>
            <person name="Clum A."/>
            <person name="Lindquist E."/>
            <person name="Daum C."/>
            <person name="Ramamoorthy G.K."/>
            <person name="Gryganskyi A."/>
            <person name="Culley D."/>
            <person name="Magnuson J.K."/>
            <person name="James T.Y."/>
            <person name="O'Malley M.A."/>
            <person name="Stajich J.E."/>
            <person name="Spatafora J.W."/>
            <person name="Visel A."/>
            <person name="Grigoriev I.V."/>
        </authorList>
    </citation>
    <scope>NUCLEOTIDE SEQUENCE [LARGE SCALE GENOMIC DNA]</scope>
    <source>
        <strain evidence="1 2">PL171</strain>
    </source>
</reference>
<evidence type="ECO:0000313" key="2">
    <source>
        <dbReference type="Proteomes" id="UP000193411"/>
    </source>
</evidence>
<evidence type="ECO:0000313" key="1">
    <source>
        <dbReference type="EMBL" id="ORZ32311.1"/>
    </source>
</evidence>
<keyword evidence="2" id="KW-1185">Reference proteome</keyword>
<sequence length="145" mass="16067">MTMMMQAAPNSSGLVNQVPARLLPTCGFPRHVSVFSSANQSNWRSPPRGLYRFSNRCRPEWAGWLSGWLTHSPPRQYTFIDCLRQVAALEIRESLVDCSQLARGLGGTTMGPVTTLQPRHGLFCCPLIQRPPTATLTSPPGEHSY</sequence>
<name>A0A1Y2HEI4_9FUNG</name>
<organism evidence="1 2">
    <name type="scientific">Catenaria anguillulae PL171</name>
    <dbReference type="NCBI Taxonomy" id="765915"/>
    <lineage>
        <taxon>Eukaryota</taxon>
        <taxon>Fungi</taxon>
        <taxon>Fungi incertae sedis</taxon>
        <taxon>Blastocladiomycota</taxon>
        <taxon>Blastocladiomycetes</taxon>
        <taxon>Blastocladiales</taxon>
        <taxon>Catenariaceae</taxon>
        <taxon>Catenaria</taxon>
    </lineage>
</organism>
<gene>
    <name evidence="1" type="ORF">BCR44DRAFT_1440525</name>
</gene>
<protein>
    <submittedName>
        <fullName evidence="1">Uncharacterized protein</fullName>
    </submittedName>
</protein>
<dbReference type="AlphaFoldDB" id="A0A1Y2HEI4"/>
<accession>A0A1Y2HEI4</accession>